<sequence>MRVVMQRVTSASVTVEKRTVGEIKKGLLLLVGITGDDTKKDAELIVRKCLNTRLWPDKENPDRGWASSVVDNDYELLVVSQFTLYGKLKKGNKPDFHMAMPPDQATVEFDHLLEMFRKSYKAERIQQGEFGAMMKVALENDGPVTIYLDSADWQDPGSQSQGANGIPKGQKSAEEKGEAILKAGGEKGKGRKEKTESTASRSVEGKSTEGTQKLEEVEDGGLTKEVTDS</sequence>
<comment type="subcellular location">
    <subcellularLocation>
        <location evidence="5">Cytoplasm</location>
    </subcellularLocation>
</comment>
<name>A0A0G4GXJ7_9ALVE</name>
<evidence type="ECO:0000256" key="1">
    <source>
        <dbReference type="ARBA" id="ARBA00009673"/>
    </source>
</evidence>
<evidence type="ECO:0000256" key="5">
    <source>
        <dbReference type="RuleBase" id="RU003470"/>
    </source>
</evidence>
<keyword evidence="5" id="KW-0378">Hydrolase</keyword>
<evidence type="ECO:0000313" key="7">
    <source>
        <dbReference type="EMBL" id="CEM35814.1"/>
    </source>
</evidence>
<evidence type="ECO:0000256" key="4">
    <source>
        <dbReference type="ARBA" id="ARBA00048018"/>
    </source>
</evidence>
<dbReference type="FunFam" id="3.50.80.10:FF:000001">
    <property type="entry name" value="D-aminoacyl-tRNA deacylase"/>
    <property type="match status" value="1"/>
</dbReference>
<dbReference type="GO" id="GO:0106026">
    <property type="term" value="F:Gly-tRNA(Ala) deacylase activity"/>
    <property type="evidence" value="ECO:0007669"/>
    <property type="project" value="RHEA"/>
</dbReference>
<dbReference type="GO" id="GO:0051500">
    <property type="term" value="F:D-tyrosyl-tRNA(Tyr) deacylase activity"/>
    <property type="evidence" value="ECO:0007669"/>
    <property type="project" value="TreeGrafter"/>
</dbReference>
<dbReference type="VEuPathDB" id="CryptoDB:Cvel_792"/>
<accession>A0A0G4GXJ7</accession>
<organism evidence="7">
    <name type="scientific">Chromera velia CCMP2878</name>
    <dbReference type="NCBI Taxonomy" id="1169474"/>
    <lineage>
        <taxon>Eukaryota</taxon>
        <taxon>Sar</taxon>
        <taxon>Alveolata</taxon>
        <taxon>Colpodellida</taxon>
        <taxon>Chromeraceae</taxon>
        <taxon>Chromera</taxon>
    </lineage>
</organism>
<dbReference type="PhylomeDB" id="A0A0G4GXJ7"/>
<dbReference type="EMBL" id="CDMZ01001658">
    <property type="protein sequence ID" value="CEM35814.1"/>
    <property type="molecule type" value="Genomic_DNA"/>
</dbReference>
<keyword evidence="5" id="KW-0820">tRNA-binding</keyword>
<comment type="similarity">
    <text evidence="1 5">Belongs to the DTD family.</text>
</comment>
<dbReference type="EC" id="3.1.1.96" evidence="2 5"/>
<dbReference type="GO" id="GO:0000049">
    <property type="term" value="F:tRNA binding"/>
    <property type="evidence" value="ECO:0007669"/>
    <property type="project" value="UniProtKB-KW"/>
</dbReference>
<dbReference type="HAMAP" id="MF_00518">
    <property type="entry name" value="Deacylase_Dtd"/>
    <property type="match status" value="1"/>
</dbReference>
<reference evidence="7" key="1">
    <citation type="submission" date="2014-11" db="EMBL/GenBank/DDBJ databases">
        <authorList>
            <person name="Otto D Thomas"/>
            <person name="Naeem Raeece"/>
        </authorList>
    </citation>
    <scope>NUCLEOTIDE SEQUENCE</scope>
</reference>
<evidence type="ECO:0000256" key="6">
    <source>
        <dbReference type="SAM" id="MobiDB-lite"/>
    </source>
</evidence>
<protein>
    <recommendedName>
        <fullName evidence="2 5">D-aminoacyl-tRNA deacylase</fullName>
        <ecNumber evidence="2 5">3.1.1.96</ecNumber>
    </recommendedName>
</protein>
<feature type="region of interest" description="Disordered" evidence="6">
    <location>
        <begin position="148"/>
        <end position="229"/>
    </location>
</feature>
<dbReference type="InterPro" id="IPR003732">
    <property type="entry name" value="Daa-tRNA_deacyls_DTD"/>
</dbReference>
<dbReference type="SUPFAM" id="SSF69500">
    <property type="entry name" value="DTD-like"/>
    <property type="match status" value="1"/>
</dbReference>
<dbReference type="NCBIfam" id="TIGR00256">
    <property type="entry name" value="D-aminoacyl-tRNA deacylase"/>
    <property type="match status" value="1"/>
</dbReference>
<proteinExistence type="inferred from homology"/>
<comment type="catalytic activity">
    <reaction evidence="4">
        <text>a D-aminoacyl-tRNA + H2O = a tRNA + a D-alpha-amino acid + H(+)</text>
        <dbReference type="Rhea" id="RHEA:13953"/>
        <dbReference type="Rhea" id="RHEA-COMP:10123"/>
        <dbReference type="Rhea" id="RHEA-COMP:10124"/>
        <dbReference type="ChEBI" id="CHEBI:15377"/>
        <dbReference type="ChEBI" id="CHEBI:15378"/>
        <dbReference type="ChEBI" id="CHEBI:59871"/>
        <dbReference type="ChEBI" id="CHEBI:78442"/>
        <dbReference type="ChEBI" id="CHEBI:79333"/>
        <dbReference type="EC" id="3.1.1.96"/>
    </reaction>
</comment>
<dbReference type="Pfam" id="PF02580">
    <property type="entry name" value="Tyr_Deacylase"/>
    <property type="match status" value="1"/>
</dbReference>
<dbReference type="PANTHER" id="PTHR10472:SF5">
    <property type="entry name" value="D-AMINOACYL-TRNA DEACYLASE 1"/>
    <property type="match status" value="1"/>
</dbReference>
<feature type="compositionally biased region" description="Basic and acidic residues" evidence="6">
    <location>
        <begin position="203"/>
        <end position="229"/>
    </location>
</feature>
<keyword evidence="5" id="KW-0963">Cytoplasm</keyword>
<dbReference type="Gene3D" id="3.50.80.10">
    <property type="entry name" value="D-tyrosyl-tRNA(Tyr) deacylase"/>
    <property type="match status" value="1"/>
</dbReference>
<feature type="compositionally biased region" description="Basic and acidic residues" evidence="6">
    <location>
        <begin position="171"/>
        <end position="196"/>
    </location>
</feature>
<dbReference type="PANTHER" id="PTHR10472">
    <property type="entry name" value="D-TYROSYL-TRNA TYR DEACYLASE"/>
    <property type="match status" value="1"/>
</dbReference>
<keyword evidence="5" id="KW-0694">RNA-binding</keyword>
<gene>
    <name evidence="7" type="ORF">Cvel_792</name>
</gene>
<dbReference type="GO" id="GO:0005737">
    <property type="term" value="C:cytoplasm"/>
    <property type="evidence" value="ECO:0007669"/>
    <property type="project" value="UniProtKB-SubCell"/>
</dbReference>
<dbReference type="AlphaFoldDB" id="A0A0G4GXJ7"/>
<evidence type="ECO:0000256" key="3">
    <source>
        <dbReference type="ARBA" id="ARBA00047676"/>
    </source>
</evidence>
<dbReference type="InterPro" id="IPR023509">
    <property type="entry name" value="DTD-like_sf"/>
</dbReference>
<evidence type="ECO:0000256" key="2">
    <source>
        <dbReference type="ARBA" id="ARBA00013056"/>
    </source>
</evidence>
<comment type="catalytic activity">
    <reaction evidence="3">
        <text>glycyl-tRNA(Ala) + H2O = tRNA(Ala) + glycine + H(+)</text>
        <dbReference type="Rhea" id="RHEA:53744"/>
        <dbReference type="Rhea" id="RHEA-COMP:9657"/>
        <dbReference type="Rhea" id="RHEA-COMP:13640"/>
        <dbReference type="ChEBI" id="CHEBI:15377"/>
        <dbReference type="ChEBI" id="CHEBI:15378"/>
        <dbReference type="ChEBI" id="CHEBI:57305"/>
        <dbReference type="ChEBI" id="CHEBI:78442"/>
        <dbReference type="ChEBI" id="CHEBI:78522"/>
        <dbReference type="EC" id="3.1.1.96"/>
    </reaction>
</comment>